<dbReference type="Proteomes" id="UP000736335">
    <property type="component" value="Unassembled WGS sequence"/>
</dbReference>
<proteinExistence type="predicted"/>
<reference evidence="1" key="2">
    <citation type="submission" date="2020-11" db="EMBL/GenBank/DDBJ databases">
        <authorList>
            <consortium name="DOE Joint Genome Institute"/>
            <person name="Kuo A."/>
            <person name="Miyauchi S."/>
            <person name="Kiss E."/>
            <person name="Drula E."/>
            <person name="Kohler A."/>
            <person name="Sanchez-Garcia M."/>
            <person name="Andreopoulos B."/>
            <person name="Barry K.W."/>
            <person name="Bonito G."/>
            <person name="Buee M."/>
            <person name="Carver A."/>
            <person name="Chen C."/>
            <person name="Cichocki N."/>
            <person name="Clum A."/>
            <person name="Culley D."/>
            <person name="Crous P.W."/>
            <person name="Fauchery L."/>
            <person name="Girlanda M."/>
            <person name="Hayes R."/>
            <person name="Keri Z."/>
            <person name="Labutti K."/>
            <person name="Lipzen A."/>
            <person name="Lombard V."/>
            <person name="Magnuson J."/>
            <person name="Maillard F."/>
            <person name="Morin E."/>
            <person name="Murat C."/>
            <person name="Nolan M."/>
            <person name="Ohm R."/>
            <person name="Pangilinan J."/>
            <person name="Pereira M."/>
            <person name="Perotto S."/>
            <person name="Peter M."/>
            <person name="Riley R."/>
            <person name="Sitrit Y."/>
            <person name="Stielow B."/>
            <person name="Szollosi G."/>
            <person name="Zifcakova L."/>
            <person name="Stursova M."/>
            <person name="Spatafora J.W."/>
            <person name="Tedersoo L."/>
            <person name="Vaario L.-M."/>
            <person name="Yamada A."/>
            <person name="Yan M."/>
            <person name="Wang P."/>
            <person name="Xu J."/>
            <person name="Bruns T."/>
            <person name="Baldrian P."/>
            <person name="Vilgalys R."/>
            <person name="Henrissat B."/>
            <person name="Grigoriev I.V."/>
            <person name="Hibbett D."/>
            <person name="Nagy L.G."/>
            <person name="Martin F.M."/>
        </authorList>
    </citation>
    <scope>NUCLEOTIDE SEQUENCE</scope>
    <source>
        <strain evidence="1">UH-Tt-Lm1</strain>
    </source>
</reference>
<dbReference type="AlphaFoldDB" id="A0A9P6H6J9"/>
<organism evidence="1 2">
    <name type="scientific">Thelephora terrestris</name>
    <dbReference type="NCBI Taxonomy" id="56493"/>
    <lineage>
        <taxon>Eukaryota</taxon>
        <taxon>Fungi</taxon>
        <taxon>Dikarya</taxon>
        <taxon>Basidiomycota</taxon>
        <taxon>Agaricomycotina</taxon>
        <taxon>Agaricomycetes</taxon>
        <taxon>Thelephorales</taxon>
        <taxon>Thelephoraceae</taxon>
        <taxon>Thelephora</taxon>
    </lineage>
</organism>
<accession>A0A9P6H6J9</accession>
<protein>
    <submittedName>
        <fullName evidence="1">Uncharacterized protein</fullName>
    </submittedName>
</protein>
<dbReference type="EMBL" id="WIUZ02000016">
    <property type="protein sequence ID" value="KAF9780542.1"/>
    <property type="molecule type" value="Genomic_DNA"/>
</dbReference>
<name>A0A9P6H6J9_9AGAM</name>
<comment type="caution">
    <text evidence="1">The sequence shown here is derived from an EMBL/GenBank/DDBJ whole genome shotgun (WGS) entry which is preliminary data.</text>
</comment>
<evidence type="ECO:0000313" key="1">
    <source>
        <dbReference type="EMBL" id="KAF9780542.1"/>
    </source>
</evidence>
<gene>
    <name evidence="1" type="ORF">BJ322DRAFT_1083620</name>
</gene>
<keyword evidence="2" id="KW-1185">Reference proteome</keyword>
<sequence>MLRTIVLCSFATIAIVLLPLGLRLSERLSTTPSIFSRTLGVRSGCSPLPRLNPSQDFESLIRVGIHGSVGSVIALDSSN</sequence>
<reference evidence="1" key="1">
    <citation type="journal article" date="2020" name="Nat. Commun.">
        <title>Large-scale genome sequencing of mycorrhizal fungi provides insights into the early evolution of symbiotic traits.</title>
        <authorList>
            <person name="Miyauchi S."/>
            <person name="Kiss E."/>
            <person name="Kuo A."/>
            <person name="Drula E."/>
            <person name="Kohler A."/>
            <person name="Sanchez-Garcia M."/>
            <person name="Morin E."/>
            <person name="Andreopoulos B."/>
            <person name="Barry K.W."/>
            <person name="Bonito G."/>
            <person name="Buee M."/>
            <person name="Carver A."/>
            <person name="Chen C."/>
            <person name="Cichocki N."/>
            <person name="Clum A."/>
            <person name="Culley D."/>
            <person name="Crous P.W."/>
            <person name="Fauchery L."/>
            <person name="Girlanda M."/>
            <person name="Hayes R.D."/>
            <person name="Keri Z."/>
            <person name="LaButti K."/>
            <person name="Lipzen A."/>
            <person name="Lombard V."/>
            <person name="Magnuson J."/>
            <person name="Maillard F."/>
            <person name="Murat C."/>
            <person name="Nolan M."/>
            <person name="Ohm R.A."/>
            <person name="Pangilinan J."/>
            <person name="Pereira M.F."/>
            <person name="Perotto S."/>
            <person name="Peter M."/>
            <person name="Pfister S."/>
            <person name="Riley R."/>
            <person name="Sitrit Y."/>
            <person name="Stielow J.B."/>
            <person name="Szollosi G."/>
            <person name="Zifcakova L."/>
            <person name="Stursova M."/>
            <person name="Spatafora J.W."/>
            <person name="Tedersoo L."/>
            <person name="Vaario L.M."/>
            <person name="Yamada A."/>
            <person name="Yan M."/>
            <person name="Wang P."/>
            <person name="Xu J."/>
            <person name="Bruns T."/>
            <person name="Baldrian P."/>
            <person name="Vilgalys R."/>
            <person name="Dunand C."/>
            <person name="Henrissat B."/>
            <person name="Grigoriev I.V."/>
            <person name="Hibbett D."/>
            <person name="Nagy L.G."/>
            <person name="Martin F.M."/>
        </authorList>
    </citation>
    <scope>NUCLEOTIDE SEQUENCE</scope>
    <source>
        <strain evidence="1">UH-Tt-Lm1</strain>
    </source>
</reference>
<evidence type="ECO:0000313" key="2">
    <source>
        <dbReference type="Proteomes" id="UP000736335"/>
    </source>
</evidence>